<dbReference type="RefSeq" id="WP_138621767.1">
    <property type="nucleotide sequence ID" value="NZ_SZVP01000004.1"/>
</dbReference>
<gene>
    <name evidence="1" type="ORF">FCS21_06850</name>
</gene>
<proteinExistence type="predicted"/>
<evidence type="ECO:0000313" key="1">
    <source>
        <dbReference type="EMBL" id="TMM46034.1"/>
    </source>
</evidence>
<dbReference type="OrthoDB" id="6321522at2"/>
<keyword evidence="2" id="KW-1185">Reference proteome</keyword>
<accession>A0A8H2JPB0</accession>
<organism evidence="1 2">
    <name type="scientific">Colwellia ponticola</name>
    <dbReference type="NCBI Taxonomy" id="2304625"/>
    <lineage>
        <taxon>Bacteria</taxon>
        <taxon>Pseudomonadati</taxon>
        <taxon>Pseudomonadota</taxon>
        <taxon>Gammaproteobacteria</taxon>
        <taxon>Alteromonadales</taxon>
        <taxon>Colwelliaceae</taxon>
        <taxon>Colwellia</taxon>
    </lineage>
</organism>
<sequence>MSQSSLWQIHTQTGDFAELCNGLYQRETAAIAKGNFVSAQAVQLRIASLPYYINRTAHAMMEVVAQGYSPLLLDTQNASWSAKQSKKSPWTDQFAERHVSGDNEQGNDAEYAKTVRWYLQADIAPGLVVPVLLADHIIIDCIDRVDVQQNRIRTNVAGWFSLTRDAYLNDGQMGCKRLLKPNKKIMISACAGHCWQGNSKQLPIIPTLRELLLSCSINWKNFKKPLVI</sequence>
<reference evidence="1 2" key="1">
    <citation type="submission" date="2019-05" db="EMBL/GenBank/DDBJ databases">
        <title>Colwellia ponticola sp. nov., isolated from seawater.</title>
        <authorList>
            <person name="Yoon J.-H."/>
        </authorList>
    </citation>
    <scope>NUCLEOTIDE SEQUENCE [LARGE SCALE GENOMIC DNA]</scope>
    <source>
        <strain evidence="1 2">OISW-25</strain>
    </source>
</reference>
<comment type="caution">
    <text evidence="1">The sequence shown here is derived from an EMBL/GenBank/DDBJ whole genome shotgun (WGS) entry which is preliminary data.</text>
</comment>
<protein>
    <submittedName>
        <fullName evidence="1">Uncharacterized protein</fullName>
    </submittedName>
</protein>
<dbReference type="EMBL" id="SZVP01000004">
    <property type="protein sequence ID" value="TMM46034.1"/>
    <property type="molecule type" value="Genomic_DNA"/>
</dbReference>
<name>A0A8H2JPB0_9GAMM</name>
<dbReference type="Proteomes" id="UP000307702">
    <property type="component" value="Unassembled WGS sequence"/>
</dbReference>
<dbReference type="AlphaFoldDB" id="A0A8H2JPB0"/>
<evidence type="ECO:0000313" key="2">
    <source>
        <dbReference type="Proteomes" id="UP000307702"/>
    </source>
</evidence>